<organism evidence="6 7">
    <name type="scientific">Mesorhabditis spiculigera</name>
    <dbReference type="NCBI Taxonomy" id="96644"/>
    <lineage>
        <taxon>Eukaryota</taxon>
        <taxon>Metazoa</taxon>
        <taxon>Ecdysozoa</taxon>
        <taxon>Nematoda</taxon>
        <taxon>Chromadorea</taxon>
        <taxon>Rhabditida</taxon>
        <taxon>Rhabditina</taxon>
        <taxon>Rhabditomorpha</taxon>
        <taxon>Rhabditoidea</taxon>
        <taxon>Rhabditidae</taxon>
        <taxon>Mesorhabditinae</taxon>
        <taxon>Mesorhabditis</taxon>
    </lineage>
</organism>
<dbReference type="AlphaFoldDB" id="A0AA36G5D0"/>
<dbReference type="InterPro" id="IPR009000">
    <property type="entry name" value="Transl_B-barrel_sf"/>
</dbReference>
<gene>
    <name evidence="6" type="ORF">MSPICULIGERA_LOCUS14683</name>
</gene>
<protein>
    <recommendedName>
        <fullName evidence="4">Large ribosomal subunit protein eL33</fullName>
    </recommendedName>
    <alternativeName>
        <fullName evidence="5">60S ribosomal protein L35a</fullName>
    </alternativeName>
</protein>
<accession>A0AA36G5D0</accession>
<evidence type="ECO:0000256" key="3">
    <source>
        <dbReference type="ARBA" id="ARBA00023274"/>
    </source>
</evidence>
<evidence type="ECO:0000256" key="4">
    <source>
        <dbReference type="ARBA" id="ARBA00035228"/>
    </source>
</evidence>
<comment type="caution">
    <text evidence="6">The sequence shown here is derived from an EMBL/GenBank/DDBJ whole genome shotgun (WGS) entry which is preliminary data.</text>
</comment>
<evidence type="ECO:0000313" key="7">
    <source>
        <dbReference type="Proteomes" id="UP001177023"/>
    </source>
</evidence>
<dbReference type="InterPro" id="IPR001780">
    <property type="entry name" value="Ribosomal_eL33"/>
</dbReference>
<dbReference type="InterPro" id="IPR018266">
    <property type="entry name" value="Ribosomal_eL33_CS"/>
</dbReference>
<reference evidence="6" key="1">
    <citation type="submission" date="2023-06" db="EMBL/GenBank/DDBJ databases">
        <authorList>
            <person name="Delattre M."/>
        </authorList>
    </citation>
    <scope>NUCLEOTIDE SEQUENCE</scope>
    <source>
        <strain evidence="6">AF72</strain>
    </source>
</reference>
<sequence>MAAETASARQTQKPSGRLYVKAVFSGYKRGLRNQHEHTALLHLEGVHSKEDASWYIGKRAVYFYKAQNQIKGSRVRAIWGKVTRSHGNAGSVRAKFHHNLPPSAMGKRIRVLLYPSNI</sequence>
<evidence type="ECO:0000256" key="2">
    <source>
        <dbReference type="ARBA" id="ARBA00022980"/>
    </source>
</evidence>
<dbReference type="GO" id="GO:0003735">
    <property type="term" value="F:structural constituent of ribosome"/>
    <property type="evidence" value="ECO:0007669"/>
    <property type="project" value="InterPro"/>
</dbReference>
<dbReference type="Gene3D" id="2.40.10.190">
    <property type="entry name" value="translation elongation factor selb, chain A, domain 4"/>
    <property type="match status" value="1"/>
</dbReference>
<dbReference type="PROSITE" id="PS01105">
    <property type="entry name" value="RIBOSOMAL_L35AE"/>
    <property type="match status" value="1"/>
</dbReference>
<dbReference type="EMBL" id="CATQJA010002644">
    <property type="protein sequence ID" value="CAJ0576389.1"/>
    <property type="molecule type" value="Genomic_DNA"/>
</dbReference>
<proteinExistence type="inferred from homology"/>
<keyword evidence="7" id="KW-1185">Reference proteome</keyword>
<dbReference type="GO" id="GO:0006412">
    <property type="term" value="P:translation"/>
    <property type="evidence" value="ECO:0007669"/>
    <property type="project" value="InterPro"/>
</dbReference>
<dbReference type="Pfam" id="PF01247">
    <property type="entry name" value="Ribosomal_L35Ae"/>
    <property type="match status" value="1"/>
</dbReference>
<keyword evidence="2" id="KW-0689">Ribosomal protein</keyword>
<dbReference type="Proteomes" id="UP001177023">
    <property type="component" value="Unassembled WGS sequence"/>
</dbReference>
<feature type="non-terminal residue" evidence="6">
    <location>
        <position position="1"/>
    </location>
</feature>
<evidence type="ECO:0000313" key="6">
    <source>
        <dbReference type="EMBL" id="CAJ0576389.1"/>
    </source>
</evidence>
<dbReference type="SUPFAM" id="SSF50447">
    <property type="entry name" value="Translation proteins"/>
    <property type="match status" value="1"/>
</dbReference>
<dbReference type="FunFam" id="2.40.10.190:FF:000001">
    <property type="entry name" value="60S ribosomal protein L35a"/>
    <property type="match status" value="1"/>
</dbReference>
<dbReference type="GO" id="GO:0005840">
    <property type="term" value="C:ribosome"/>
    <property type="evidence" value="ECO:0007669"/>
    <property type="project" value="UniProtKB-KW"/>
</dbReference>
<keyword evidence="3" id="KW-0687">Ribonucleoprotein</keyword>
<evidence type="ECO:0000256" key="5">
    <source>
        <dbReference type="ARBA" id="ARBA00035530"/>
    </source>
</evidence>
<dbReference type="GO" id="GO:1990904">
    <property type="term" value="C:ribonucleoprotein complex"/>
    <property type="evidence" value="ECO:0007669"/>
    <property type="project" value="UniProtKB-KW"/>
</dbReference>
<dbReference type="PANTHER" id="PTHR10902">
    <property type="entry name" value="60S RIBOSOMAL PROTEIN L35A"/>
    <property type="match status" value="1"/>
</dbReference>
<evidence type="ECO:0000256" key="1">
    <source>
        <dbReference type="ARBA" id="ARBA00009269"/>
    </source>
</evidence>
<dbReference type="InterPro" id="IPR038661">
    <property type="entry name" value="Ribosomal_eL33_sf"/>
</dbReference>
<name>A0AA36G5D0_9BILA</name>
<comment type="similarity">
    <text evidence="1">Belongs to the eukaryotic ribosomal protein eL33 family.</text>
</comment>
<dbReference type="HAMAP" id="MF_00573">
    <property type="entry name" value="Ribosomal_eL33"/>
    <property type="match status" value="1"/>
</dbReference>